<dbReference type="InParanoid" id="H6C492"/>
<dbReference type="RefSeq" id="XP_009158889.1">
    <property type="nucleotide sequence ID" value="XM_009160641.1"/>
</dbReference>
<evidence type="ECO:0000313" key="1">
    <source>
        <dbReference type="EMBL" id="EHY58428.1"/>
    </source>
</evidence>
<gene>
    <name evidence="1" type="ORF">HMPREF1120_06438</name>
</gene>
<dbReference type="EMBL" id="JH226134">
    <property type="protein sequence ID" value="EHY58428.1"/>
    <property type="molecule type" value="Genomic_DNA"/>
</dbReference>
<dbReference type="VEuPathDB" id="FungiDB:HMPREF1120_06438"/>
<dbReference type="HOGENOM" id="CLU_1331956_0_0_1"/>
<name>H6C492_EXODN</name>
<dbReference type="Proteomes" id="UP000007304">
    <property type="component" value="Unassembled WGS sequence"/>
</dbReference>
<protein>
    <submittedName>
        <fullName evidence="1">Uncharacterized protein</fullName>
    </submittedName>
</protein>
<dbReference type="AlphaFoldDB" id="H6C492"/>
<evidence type="ECO:0000313" key="2">
    <source>
        <dbReference type="Proteomes" id="UP000007304"/>
    </source>
</evidence>
<accession>H6C492</accession>
<keyword evidence="2" id="KW-1185">Reference proteome</keyword>
<proteinExistence type="predicted"/>
<organism evidence="1 2">
    <name type="scientific">Exophiala dermatitidis (strain ATCC 34100 / CBS 525.76 / NIH/UT8656)</name>
    <name type="common">Black yeast</name>
    <name type="synonym">Wangiella dermatitidis</name>
    <dbReference type="NCBI Taxonomy" id="858893"/>
    <lineage>
        <taxon>Eukaryota</taxon>
        <taxon>Fungi</taxon>
        <taxon>Dikarya</taxon>
        <taxon>Ascomycota</taxon>
        <taxon>Pezizomycotina</taxon>
        <taxon>Eurotiomycetes</taxon>
        <taxon>Chaetothyriomycetidae</taxon>
        <taxon>Chaetothyriales</taxon>
        <taxon>Herpotrichiellaceae</taxon>
        <taxon>Exophiala</taxon>
    </lineage>
</organism>
<sequence length="206" mass="22856">MVGYSPCCSVPALPGMSCFNISYYERQHLSTTFWKAIAVVSSRQDEIYAILFCSSLANRPCFKIPSHTTTIFVIALARRCGGYDRKTPVPRARPTNGCTCCYCTHAQSSSPSAVCTLVCIVHRAMGLLYLRSTWMPPALTLEKRILSGLHTQFVCTWVCMGCVHHSLPEPFLSPCHCFVTCIGMHLQTICGDPTSVLGWVCRIHIK</sequence>
<dbReference type="GeneID" id="20311077"/>
<reference evidence="1" key="1">
    <citation type="submission" date="2011-07" db="EMBL/GenBank/DDBJ databases">
        <title>The Genome Sequence of Exophiala (Wangiella) dermatitidis NIH/UT8656.</title>
        <authorList>
            <consortium name="The Broad Institute Genome Sequencing Platform"/>
            <person name="Cuomo C."/>
            <person name="Wang Z."/>
            <person name="Hunicke-Smith S."/>
            <person name="Szanislo P.J."/>
            <person name="Earl A."/>
            <person name="Young S.K."/>
            <person name="Zeng Q."/>
            <person name="Gargeya S."/>
            <person name="Fitzgerald M."/>
            <person name="Haas B."/>
            <person name="Abouelleil A."/>
            <person name="Alvarado L."/>
            <person name="Arachchi H.M."/>
            <person name="Berlin A."/>
            <person name="Brown A."/>
            <person name="Chapman S.B."/>
            <person name="Chen Z."/>
            <person name="Dunbar C."/>
            <person name="Freedman E."/>
            <person name="Gearin G."/>
            <person name="Gellesch M."/>
            <person name="Goldberg J."/>
            <person name="Griggs A."/>
            <person name="Gujja S."/>
            <person name="Heiman D."/>
            <person name="Howarth C."/>
            <person name="Larson L."/>
            <person name="Lui A."/>
            <person name="MacDonald P.J.P."/>
            <person name="Montmayeur A."/>
            <person name="Murphy C."/>
            <person name="Neiman D."/>
            <person name="Pearson M."/>
            <person name="Priest M."/>
            <person name="Roberts A."/>
            <person name="Saif S."/>
            <person name="Shea T."/>
            <person name="Shenoy N."/>
            <person name="Sisk P."/>
            <person name="Stolte C."/>
            <person name="Sykes S."/>
            <person name="Wortman J."/>
            <person name="Nusbaum C."/>
            <person name="Birren B."/>
        </authorList>
    </citation>
    <scope>NUCLEOTIDE SEQUENCE</scope>
    <source>
        <strain evidence="1">NIH/UT8656</strain>
    </source>
</reference>